<gene>
    <name evidence="3" type="ORF">H9Y05_12000</name>
</gene>
<sequence>MNQIGHKIIHLDVVDSTNNYIANLAKQGEISHGTVIMADEQTNGRGQRGTIWQTQPGMNLIFSLFVEYSDFPTDQQSSIHHWVALSLWQALKKTGIYSVIKWPNDLLTENGKLAGILIENTLSDKGVKSSTIGIGLNVNQVDFQGVKATSVKLETGGAVNVKEIAFTLINELNQQFGRLIGANRETLKAEYEEKLWGINQEVDFLRNEVLEKGVILGTDAIGRLEVHTGRGVEYFDLKEVKFVL</sequence>
<name>A0A8J6PF57_9FLAO</name>
<dbReference type="GO" id="GO:0005737">
    <property type="term" value="C:cytoplasm"/>
    <property type="evidence" value="ECO:0007669"/>
    <property type="project" value="TreeGrafter"/>
</dbReference>
<organism evidence="3 4">
    <name type="scientific">Taishania pollutisoli</name>
    <dbReference type="NCBI Taxonomy" id="2766479"/>
    <lineage>
        <taxon>Bacteria</taxon>
        <taxon>Pseudomonadati</taxon>
        <taxon>Bacteroidota</taxon>
        <taxon>Flavobacteriia</taxon>
        <taxon>Flavobacteriales</taxon>
        <taxon>Crocinitomicaceae</taxon>
        <taxon>Taishania</taxon>
    </lineage>
</organism>
<dbReference type="CDD" id="cd16442">
    <property type="entry name" value="BPL"/>
    <property type="match status" value="1"/>
</dbReference>
<evidence type="ECO:0000313" key="3">
    <source>
        <dbReference type="EMBL" id="MBC9813190.1"/>
    </source>
</evidence>
<keyword evidence="4" id="KW-1185">Reference proteome</keyword>
<comment type="caution">
    <text evidence="3">The sequence shown here is derived from an EMBL/GenBank/DDBJ whole genome shotgun (WGS) entry which is preliminary data.</text>
</comment>
<accession>A0A8J6PF57</accession>
<evidence type="ECO:0000256" key="1">
    <source>
        <dbReference type="ARBA" id="ARBA00022598"/>
    </source>
</evidence>
<dbReference type="EMBL" id="JACVEL010000008">
    <property type="protein sequence ID" value="MBC9813190.1"/>
    <property type="molecule type" value="Genomic_DNA"/>
</dbReference>
<dbReference type="Proteomes" id="UP000652681">
    <property type="component" value="Unassembled WGS sequence"/>
</dbReference>
<evidence type="ECO:0000259" key="2">
    <source>
        <dbReference type="PROSITE" id="PS51733"/>
    </source>
</evidence>
<dbReference type="RefSeq" id="WP_216714427.1">
    <property type="nucleotide sequence ID" value="NZ_JACVEL010000008.1"/>
</dbReference>
<protein>
    <submittedName>
        <fullName evidence="3">Biotin--[acetyl-CoA-carboxylase] ligase</fullName>
        <ecNumber evidence="3">6.3.4.15</ecNumber>
    </submittedName>
</protein>
<dbReference type="SUPFAM" id="SSF55681">
    <property type="entry name" value="Class II aaRS and biotin synthetases"/>
    <property type="match status" value="1"/>
</dbReference>
<keyword evidence="1 3" id="KW-0436">Ligase</keyword>
<dbReference type="PANTHER" id="PTHR12835">
    <property type="entry name" value="BIOTIN PROTEIN LIGASE"/>
    <property type="match status" value="1"/>
</dbReference>
<feature type="domain" description="BPL/LPL catalytic" evidence="2">
    <location>
        <begin position="1"/>
        <end position="180"/>
    </location>
</feature>
<dbReference type="EC" id="6.3.4.15" evidence="3"/>
<dbReference type="GO" id="GO:0004077">
    <property type="term" value="F:biotin--[biotin carboxyl-carrier protein] ligase activity"/>
    <property type="evidence" value="ECO:0007669"/>
    <property type="project" value="UniProtKB-EC"/>
</dbReference>
<dbReference type="PANTHER" id="PTHR12835:SF5">
    <property type="entry name" value="BIOTIN--PROTEIN LIGASE"/>
    <property type="match status" value="1"/>
</dbReference>
<dbReference type="InterPro" id="IPR045864">
    <property type="entry name" value="aa-tRNA-synth_II/BPL/LPL"/>
</dbReference>
<reference evidence="3" key="1">
    <citation type="submission" date="2020-09" db="EMBL/GenBank/DDBJ databases">
        <title>Taishania pollutisoli gen. nov., sp. nov., Isolated from Tetrabromobisphenol A-Contaminated Soil.</title>
        <authorList>
            <person name="Chen Q."/>
        </authorList>
    </citation>
    <scope>NUCLEOTIDE SEQUENCE</scope>
    <source>
        <strain evidence="3">CZZ-1</strain>
    </source>
</reference>
<proteinExistence type="predicted"/>
<dbReference type="InterPro" id="IPR004143">
    <property type="entry name" value="BPL_LPL_catalytic"/>
</dbReference>
<dbReference type="InterPro" id="IPR004408">
    <property type="entry name" value="Biotin_CoA_COase_ligase"/>
</dbReference>
<dbReference type="PROSITE" id="PS51733">
    <property type="entry name" value="BPL_LPL_CATALYTIC"/>
    <property type="match status" value="1"/>
</dbReference>
<evidence type="ECO:0000313" key="4">
    <source>
        <dbReference type="Proteomes" id="UP000652681"/>
    </source>
</evidence>
<dbReference type="NCBIfam" id="TIGR00121">
    <property type="entry name" value="birA_ligase"/>
    <property type="match status" value="1"/>
</dbReference>
<dbReference type="Gene3D" id="3.30.930.10">
    <property type="entry name" value="Bira Bifunctional Protein, Domain 2"/>
    <property type="match status" value="1"/>
</dbReference>
<dbReference type="AlphaFoldDB" id="A0A8J6PF57"/>
<dbReference type="Pfam" id="PF03099">
    <property type="entry name" value="BPL_LplA_LipB"/>
    <property type="match status" value="1"/>
</dbReference>